<dbReference type="HOGENOM" id="CLU_102866_1_1_9"/>
<evidence type="ECO:0000256" key="2">
    <source>
        <dbReference type="ARBA" id="ARBA00022692"/>
    </source>
</evidence>
<dbReference type="InterPro" id="IPR003770">
    <property type="entry name" value="MLTG-like"/>
</dbReference>
<organism evidence="8 9">
    <name type="scientific">Eubacterium plexicaudatum ASF492</name>
    <dbReference type="NCBI Taxonomy" id="1235802"/>
    <lineage>
        <taxon>Bacteria</taxon>
        <taxon>Bacillati</taxon>
        <taxon>Bacillota</taxon>
        <taxon>Clostridia</taxon>
        <taxon>Eubacteriales</taxon>
        <taxon>Eubacteriaceae</taxon>
        <taxon>Eubacterium</taxon>
    </lineage>
</organism>
<sequence length="131" mass="14856">MSASKIVMRLVSISFTVLIFLMVIYGLYEIGLRSYSYGYRIFAEPPVTTGEGRDRLVQIKNTMSDSDIAKLLEEKGLIRDKLLFVLQLKLSGYGGKILPGRYTLNTSMTADEMIQIMSREDTEEAEQEKSE</sequence>
<dbReference type="AlphaFoldDB" id="N2BDF9"/>
<dbReference type="PATRIC" id="fig|1235802.3.peg.892"/>
<keyword evidence="2 7" id="KW-0812">Transmembrane</keyword>
<keyword evidence="4 7" id="KW-0472">Membrane</keyword>
<evidence type="ECO:0000256" key="7">
    <source>
        <dbReference type="SAM" id="Phobius"/>
    </source>
</evidence>
<evidence type="ECO:0000256" key="6">
    <source>
        <dbReference type="ARBA" id="ARBA00023316"/>
    </source>
</evidence>
<dbReference type="Pfam" id="PF02618">
    <property type="entry name" value="YceG"/>
    <property type="match status" value="1"/>
</dbReference>
<keyword evidence="1" id="KW-1003">Cell membrane</keyword>
<dbReference type="GO" id="GO:0071555">
    <property type="term" value="P:cell wall organization"/>
    <property type="evidence" value="ECO:0007669"/>
    <property type="project" value="UniProtKB-KW"/>
</dbReference>
<evidence type="ECO:0000256" key="3">
    <source>
        <dbReference type="ARBA" id="ARBA00022989"/>
    </source>
</evidence>
<keyword evidence="3 7" id="KW-1133">Transmembrane helix</keyword>
<dbReference type="OrthoDB" id="9814591at2"/>
<comment type="caution">
    <text evidence="8">The sequence shown here is derived from an EMBL/GenBank/DDBJ whole genome shotgun (WGS) entry which is preliminary data.</text>
</comment>
<name>N2BDF9_9FIRM</name>
<evidence type="ECO:0000256" key="1">
    <source>
        <dbReference type="ARBA" id="ARBA00022475"/>
    </source>
</evidence>
<evidence type="ECO:0000256" key="5">
    <source>
        <dbReference type="ARBA" id="ARBA00023239"/>
    </source>
</evidence>
<dbReference type="PANTHER" id="PTHR30518:SF2">
    <property type="entry name" value="ENDOLYTIC MUREIN TRANSGLYCOSYLASE"/>
    <property type="match status" value="1"/>
</dbReference>
<gene>
    <name evidence="8" type="ORF">C823_00831</name>
</gene>
<dbReference type="EMBL" id="AQFT01000023">
    <property type="protein sequence ID" value="EMZ36463.1"/>
    <property type="molecule type" value="Genomic_DNA"/>
</dbReference>
<accession>N2BDF9</accession>
<evidence type="ECO:0000313" key="8">
    <source>
        <dbReference type="EMBL" id="EMZ36463.1"/>
    </source>
</evidence>
<dbReference type="Proteomes" id="UP000012589">
    <property type="component" value="Unassembled WGS sequence"/>
</dbReference>
<dbReference type="GO" id="GO:0016829">
    <property type="term" value="F:lyase activity"/>
    <property type="evidence" value="ECO:0007669"/>
    <property type="project" value="UniProtKB-KW"/>
</dbReference>
<feature type="transmembrane region" description="Helical" evidence="7">
    <location>
        <begin position="6"/>
        <end position="28"/>
    </location>
</feature>
<evidence type="ECO:0000313" key="9">
    <source>
        <dbReference type="Proteomes" id="UP000012589"/>
    </source>
</evidence>
<keyword evidence="6" id="KW-0961">Cell wall biogenesis/degradation</keyword>
<keyword evidence="5" id="KW-0456">Lyase</keyword>
<evidence type="ECO:0000256" key="4">
    <source>
        <dbReference type="ARBA" id="ARBA00023136"/>
    </source>
</evidence>
<keyword evidence="9" id="KW-1185">Reference proteome</keyword>
<proteinExistence type="predicted"/>
<dbReference type="PANTHER" id="PTHR30518">
    <property type="entry name" value="ENDOLYTIC MUREIN TRANSGLYCOSYLASE"/>
    <property type="match status" value="1"/>
</dbReference>
<protein>
    <submittedName>
        <fullName evidence="8">Uncharacterized protein</fullName>
    </submittedName>
</protein>
<dbReference type="STRING" id="1235802.C823_00831"/>
<dbReference type="Gene3D" id="3.30.1490.480">
    <property type="entry name" value="Endolytic murein transglycosylase"/>
    <property type="match status" value="1"/>
</dbReference>
<reference evidence="8 9" key="1">
    <citation type="journal article" date="2014" name="Genome Announc.">
        <title>Draft genome sequences of the altered schaedler flora, a defined bacterial community from gnotobiotic mice.</title>
        <authorList>
            <person name="Wannemuehler M.J."/>
            <person name="Overstreet A.M."/>
            <person name="Ward D.V."/>
            <person name="Phillips G.J."/>
        </authorList>
    </citation>
    <scope>NUCLEOTIDE SEQUENCE [LARGE SCALE GENOMIC DNA]</scope>
    <source>
        <strain evidence="8 9">ASF492</strain>
    </source>
</reference>
<dbReference type="eggNOG" id="COG1559">
    <property type="taxonomic scope" value="Bacteria"/>
</dbReference>